<dbReference type="SMART" id="SM00343">
    <property type="entry name" value="ZnF_C2HC"/>
    <property type="match status" value="3"/>
</dbReference>
<dbReference type="GO" id="GO:0003723">
    <property type="term" value="F:RNA binding"/>
    <property type="evidence" value="ECO:0007669"/>
    <property type="project" value="InterPro"/>
</dbReference>
<dbReference type="InterPro" id="IPR042509">
    <property type="entry name" value="ZCCHC3"/>
</dbReference>
<protein>
    <recommendedName>
        <fullName evidence="2">CCHC-type domain-containing protein</fullName>
    </recommendedName>
</protein>
<dbReference type="Gene3D" id="4.10.60.10">
    <property type="entry name" value="Zinc finger, CCHC-type"/>
    <property type="match status" value="1"/>
</dbReference>
<dbReference type="Ensembl" id="ENSOMYT00000164724.1">
    <property type="protein sequence ID" value="ENSOMYP00000125642.1"/>
    <property type="gene ID" value="ENSOMYG00000056085.1"/>
</dbReference>
<proteinExistence type="predicted"/>
<feature type="domain" description="CCHC-type" evidence="2">
    <location>
        <begin position="147"/>
        <end position="163"/>
    </location>
</feature>
<feature type="region of interest" description="Disordered" evidence="1">
    <location>
        <begin position="188"/>
        <end position="244"/>
    </location>
</feature>
<evidence type="ECO:0000256" key="1">
    <source>
        <dbReference type="SAM" id="MobiDB-lite"/>
    </source>
</evidence>
<reference evidence="3" key="1">
    <citation type="submission" date="2020-07" db="EMBL/GenBank/DDBJ databases">
        <title>A long reads based de novo assembly of the rainbow trout Arlee double haploid line genome.</title>
        <authorList>
            <person name="Gao G."/>
            <person name="Palti Y."/>
        </authorList>
    </citation>
    <scope>NUCLEOTIDE SEQUENCE [LARGE SCALE GENOMIC DNA]</scope>
</reference>
<feature type="domain" description="CCHC-type" evidence="2">
    <location>
        <begin position="129"/>
        <end position="145"/>
    </location>
</feature>
<dbReference type="GO" id="GO:0008270">
    <property type="term" value="F:zinc ion binding"/>
    <property type="evidence" value="ECO:0007669"/>
    <property type="project" value="InterPro"/>
</dbReference>
<evidence type="ECO:0000313" key="4">
    <source>
        <dbReference type="Proteomes" id="UP000694395"/>
    </source>
</evidence>
<feature type="compositionally biased region" description="Gly residues" evidence="1">
    <location>
        <begin position="210"/>
        <end position="220"/>
    </location>
</feature>
<dbReference type="InterPro" id="IPR057811">
    <property type="entry name" value="RBD_ZCCHC3_2nd"/>
</dbReference>
<sequence>MEEAYDITFYTESKSDGVMEKVKEAKGERPLSFFNIVCLARKNFRTINIHMYNPHVTVMAVAAFLGRYCEVTSGARYVKDSLGFWNGRRQFQVLLREDPGGFEGFLHPPAVFTIGADRGMLFYARQPPFCRKCREYGHGTASCGLVKCRICMSEEHEAKNCTAPKECHGCGSKQHLFRECPARQQTYAAASSGTPGPPIPNPLPASWGSQEGGMRGGKVGGTSEAAGPASNFDEDLYPPDRVNT</sequence>
<organism evidence="3 4">
    <name type="scientific">Oncorhynchus mykiss</name>
    <name type="common">Rainbow trout</name>
    <name type="synonym">Salmo gairdneri</name>
    <dbReference type="NCBI Taxonomy" id="8022"/>
    <lineage>
        <taxon>Eukaryota</taxon>
        <taxon>Metazoa</taxon>
        <taxon>Chordata</taxon>
        <taxon>Craniata</taxon>
        <taxon>Vertebrata</taxon>
        <taxon>Euteleostomi</taxon>
        <taxon>Actinopterygii</taxon>
        <taxon>Neopterygii</taxon>
        <taxon>Teleostei</taxon>
        <taxon>Protacanthopterygii</taxon>
        <taxon>Salmoniformes</taxon>
        <taxon>Salmonidae</taxon>
        <taxon>Salmoninae</taxon>
        <taxon>Oncorhynchus</taxon>
    </lineage>
</organism>
<dbReference type="GeneTree" id="ENSGT00530000063983"/>
<keyword evidence="4" id="KW-1185">Reference proteome</keyword>
<dbReference type="InterPro" id="IPR001878">
    <property type="entry name" value="Znf_CCHC"/>
</dbReference>
<dbReference type="PANTHER" id="PTHR22639">
    <property type="entry name" value="GAG-RELATED PROTEIN"/>
    <property type="match status" value="1"/>
</dbReference>
<dbReference type="Pfam" id="PF23058">
    <property type="entry name" value="RBD_ZCCHC3_2nd"/>
    <property type="match status" value="1"/>
</dbReference>
<evidence type="ECO:0000313" key="3">
    <source>
        <dbReference type="Ensembl" id="ENSOMYP00000125642.1"/>
    </source>
</evidence>
<evidence type="ECO:0000259" key="2">
    <source>
        <dbReference type="SMART" id="SM00343"/>
    </source>
</evidence>
<dbReference type="PANTHER" id="PTHR22639:SF7">
    <property type="entry name" value="CCHC-TYPE DOMAIN-CONTAINING PROTEIN"/>
    <property type="match status" value="1"/>
</dbReference>
<name>A0A8K9WZG7_ONCMY</name>
<dbReference type="AlphaFoldDB" id="A0A8K9WZG7"/>
<dbReference type="GO" id="GO:0002218">
    <property type="term" value="P:activation of innate immune response"/>
    <property type="evidence" value="ECO:0007669"/>
    <property type="project" value="InterPro"/>
</dbReference>
<dbReference type="InterPro" id="IPR036875">
    <property type="entry name" value="Znf_CCHC_sf"/>
</dbReference>
<feature type="domain" description="CCHC-type" evidence="2">
    <location>
        <begin position="166"/>
        <end position="182"/>
    </location>
</feature>
<dbReference type="SUPFAM" id="SSF57756">
    <property type="entry name" value="Retrovirus zinc finger-like domains"/>
    <property type="match status" value="1"/>
</dbReference>
<accession>A0A8K9WZG7</accession>
<reference evidence="3" key="2">
    <citation type="submission" date="2025-08" db="UniProtKB">
        <authorList>
            <consortium name="Ensembl"/>
        </authorList>
    </citation>
    <scope>IDENTIFICATION</scope>
</reference>
<dbReference type="GO" id="GO:0003690">
    <property type="term" value="F:double-stranded DNA binding"/>
    <property type="evidence" value="ECO:0007669"/>
    <property type="project" value="InterPro"/>
</dbReference>
<reference evidence="3" key="3">
    <citation type="submission" date="2025-09" db="UniProtKB">
        <authorList>
            <consortium name="Ensembl"/>
        </authorList>
    </citation>
    <scope>IDENTIFICATION</scope>
</reference>
<dbReference type="Proteomes" id="UP000694395">
    <property type="component" value="Chromosome Y"/>
</dbReference>